<evidence type="ECO:0000259" key="4">
    <source>
        <dbReference type="PROSITE" id="PS51790"/>
    </source>
</evidence>
<evidence type="ECO:0000256" key="1">
    <source>
        <dbReference type="ARBA" id="ARBA00012499"/>
    </source>
</evidence>
<dbReference type="Gene3D" id="2.170.150.20">
    <property type="entry name" value="Peptide methionine sulfoxide reductase"/>
    <property type="match status" value="1"/>
</dbReference>
<sequence length="68" mass="7912">MPVRDLSLGMVRVEIRSRSGNSHLGHVFDHEPYSPTGDRYCMNSAALRFIPYEEMDKEGYGYLKRFVE</sequence>
<protein>
    <recommendedName>
        <fullName evidence="1">peptide-methionine (R)-S-oxide reductase</fullName>
        <ecNumber evidence="1">1.8.4.12</ecNumber>
    </recommendedName>
</protein>
<dbReference type="Pfam" id="PF01641">
    <property type="entry name" value="SelR"/>
    <property type="match status" value="1"/>
</dbReference>
<accession>A0A645FHB7</accession>
<proteinExistence type="predicted"/>
<dbReference type="GO" id="GO:0005737">
    <property type="term" value="C:cytoplasm"/>
    <property type="evidence" value="ECO:0007669"/>
    <property type="project" value="TreeGrafter"/>
</dbReference>
<dbReference type="GO" id="GO:0006979">
    <property type="term" value="P:response to oxidative stress"/>
    <property type="evidence" value="ECO:0007669"/>
    <property type="project" value="InterPro"/>
</dbReference>
<dbReference type="InterPro" id="IPR002579">
    <property type="entry name" value="Met_Sox_Rdtase_MsrB_dom"/>
</dbReference>
<dbReference type="SUPFAM" id="SSF51316">
    <property type="entry name" value="Mss4-like"/>
    <property type="match status" value="1"/>
</dbReference>
<organism evidence="5">
    <name type="scientific">bioreactor metagenome</name>
    <dbReference type="NCBI Taxonomy" id="1076179"/>
    <lineage>
        <taxon>unclassified sequences</taxon>
        <taxon>metagenomes</taxon>
        <taxon>ecological metagenomes</taxon>
    </lineage>
</organism>
<evidence type="ECO:0000256" key="2">
    <source>
        <dbReference type="ARBA" id="ARBA00023002"/>
    </source>
</evidence>
<keyword evidence="2" id="KW-0560">Oxidoreductase</keyword>
<feature type="domain" description="MsrB" evidence="4">
    <location>
        <begin position="1"/>
        <end position="52"/>
    </location>
</feature>
<name>A0A645FHB7_9ZZZZ</name>
<comment type="catalytic activity">
    <reaction evidence="3">
        <text>L-methionyl-[protein] + [thioredoxin]-disulfide + H2O = L-methionyl-(R)-S-oxide-[protein] + [thioredoxin]-dithiol</text>
        <dbReference type="Rhea" id="RHEA:24164"/>
        <dbReference type="Rhea" id="RHEA-COMP:10698"/>
        <dbReference type="Rhea" id="RHEA-COMP:10700"/>
        <dbReference type="Rhea" id="RHEA-COMP:12313"/>
        <dbReference type="Rhea" id="RHEA-COMP:12314"/>
        <dbReference type="ChEBI" id="CHEBI:15377"/>
        <dbReference type="ChEBI" id="CHEBI:16044"/>
        <dbReference type="ChEBI" id="CHEBI:29950"/>
        <dbReference type="ChEBI" id="CHEBI:45764"/>
        <dbReference type="ChEBI" id="CHEBI:50058"/>
        <dbReference type="EC" id="1.8.4.12"/>
    </reaction>
</comment>
<dbReference type="InterPro" id="IPR028427">
    <property type="entry name" value="Met_Sox_Rdtase_MsrB"/>
</dbReference>
<evidence type="ECO:0000313" key="5">
    <source>
        <dbReference type="EMBL" id="MPN13815.1"/>
    </source>
</evidence>
<dbReference type="GO" id="GO:0030091">
    <property type="term" value="P:protein repair"/>
    <property type="evidence" value="ECO:0007669"/>
    <property type="project" value="InterPro"/>
</dbReference>
<gene>
    <name evidence="5" type="primary">msrAB1_5</name>
    <name evidence="5" type="ORF">SDC9_161141</name>
</gene>
<dbReference type="EMBL" id="VSSQ01060373">
    <property type="protein sequence ID" value="MPN13815.1"/>
    <property type="molecule type" value="Genomic_DNA"/>
</dbReference>
<dbReference type="PROSITE" id="PS51790">
    <property type="entry name" value="MSRB"/>
    <property type="match status" value="1"/>
</dbReference>
<dbReference type="AlphaFoldDB" id="A0A645FHB7"/>
<dbReference type="InterPro" id="IPR011057">
    <property type="entry name" value="Mss4-like_sf"/>
</dbReference>
<dbReference type="PANTHER" id="PTHR10173:SF52">
    <property type="entry name" value="METHIONINE-R-SULFOXIDE REDUCTASE B1"/>
    <property type="match status" value="1"/>
</dbReference>
<dbReference type="PANTHER" id="PTHR10173">
    <property type="entry name" value="METHIONINE SULFOXIDE REDUCTASE"/>
    <property type="match status" value="1"/>
</dbReference>
<dbReference type="EC" id="1.8.4.12" evidence="1"/>
<comment type="caution">
    <text evidence="5">The sequence shown here is derived from an EMBL/GenBank/DDBJ whole genome shotgun (WGS) entry which is preliminary data.</text>
</comment>
<evidence type="ECO:0000256" key="3">
    <source>
        <dbReference type="ARBA" id="ARBA00048488"/>
    </source>
</evidence>
<reference evidence="5" key="1">
    <citation type="submission" date="2019-08" db="EMBL/GenBank/DDBJ databases">
        <authorList>
            <person name="Kucharzyk K."/>
            <person name="Murdoch R.W."/>
            <person name="Higgins S."/>
            <person name="Loffler F."/>
        </authorList>
    </citation>
    <scope>NUCLEOTIDE SEQUENCE</scope>
</reference>
<dbReference type="GO" id="GO:0033743">
    <property type="term" value="F:peptide-methionine (R)-S-oxide reductase activity"/>
    <property type="evidence" value="ECO:0007669"/>
    <property type="project" value="UniProtKB-EC"/>
</dbReference>